<dbReference type="Pfam" id="PF00589">
    <property type="entry name" value="Phage_integrase"/>
    <property type="match status" value="1"/>
</dbReference>
<dbReference type="InterPro" id="IPR002104">
    <property type="entry name" value="Integrase_catalytic"/>
</dbReference>
<evidence type="ECO:0000313" key="8">
    <source>
        <dbReference type="EMBL" id="MFG1711001.1"/>
    </source>
</evidence>
<dbReference type="PROSITE" id="PS51898">
    <property type="entry name" value="TYR_RECOMBINASE"/>
    <property type="match status" value="1"/>
</dbReference>
<evidence type="ECO:0000256" key="4">
    <source>
        <dbReference type="PROSITE-ProRule" id="PRU01248"/>
    </source>
</evidence>
<dbReference type="Gene3D" id="1.10.443.10">
    <property type="entry name" value="Intergrase catalytic core"/>
    <property type="match status" value="1"/>
</dbReference>
<dbReference type="PANTHER" id="PTHR30349:SF90">
    <property type="entry name" value="TYROSINE RECOMBINASE XERD"/>
    <property type="match status" value="1"/>
</dbReference>
<dbReference type="Proteomes" id="UP001603978">
    <property type="component" value="Unassembled WGS sequence"/>
</dbReference>
<comment type="caution">
    <text evidence="8">The sequence shown here is derived from an EMBL/GenBank/DDBJ whole genome shotgun (WGS) entry which is preliminary data.</text>
</comment>
<dbReference type="EMBL" id="JBICRM010000064">
    <property type="protein sequence ID" value="MFG1711001.1"/>
    <property type="molecule type" value="Genomic_DNA"/>
</dbReference>
<evidence type="ECO:0000259" key="6">
    <source>
        <dbReference type="PROSITE" id="PS51898"/>
    </source>
</evidence>
<evidence type="ECO:0000256" key="1">
    <source>
        <dbReference type="ARBA" id="ARBA00022908"/>
    </source>
</evidence>
<evidence type="ECO:0000256" key="5">
    <source>
        <dbReference type="SAM" id="MobiDB-lite"/>
    </source>
</evidence>
<dbReference type="RefSeq" id="WP_393177357.1">
    <property type="nucleotide sequence ID" value="NZ_JBICRM010000064.1"/>
</dbReference>
<dbReference type="Gene3D" id="1.10.150.130">
    <property type="match status" value="1"/>
</dbReference>
<dbReference type="PROSITE" id="PS51900">
    <property type="entry name" value="CB"/>
    <property type="match status" value="1"/>
</dbReference>
<accession>A0ABW7AUB9</accession>
<gene>
    <name evidence="8" type="ORF">ACFLIM_48370</name>
</gene>
<dbReference type="InterPro" id="IPR044068">
    <property type="entry name" value="CB"/>
</dbReference>
<feature type="domain" description="Core-binding (CB)" evidence="7">
    <location>
        <begin position="109"/>
        <end position="193"/>
    </location>
</feature>
<evidence type="ECO:0000313" key="9">
    <source>
        <dbReference type="Proteomes" id="UP001603978"/>
    </source>
</evidence>
<dbReference type="InterPro" id="IPR004107">
    <property type="entry name" value="Integrase_SAM-like_N"/>
</dbReference>
<keyword evidence="1" id="KW-0229">DNA integration</keyword>
<dbReference type="SUPFAM" id="SSF56349">
    <property type="entry name" value="DNA breaking-rejoining enzymes"/>
    <property type="match status" value="1"/>
</dbReference>
<protein>
    <submittedName>
        <fullName evidence="8">Tyrosine-type recombinase/integrase</fullName>
    </submittedName>
</protein>
<keyword evidence="9" id="KW-1185">Reference proteome</keyword>
<evidence type="ECO:0000256" key="3">
    <source>
        <dbReference type="ARBA" id="ARBA00023172"/>
    </source>
</evidence>
<reference evidence="8 9" key="1">
    <citation type="submission" date="2024-10" db="EMBL/GenBank/DDBJ databases">
        <authorList>
            <person name="Topkara A.R."/>
            <person name="Saygin H."/>
        </authorList>
    </citation>
    <scope>NUCLEOTIDE SEQUENCE [LARGE SCALE GENOMIC DNA]</scope>
    <source>
        <strain evidence="8 9">M3C6</strain>
    </source>
</reference>
<evidence type="ECO:0000256" key="2">
    <source>
        <dbReference type="ARBA" id="ARBA00023125"/>
    </source>
</evidence>
<dbReference type="InterPro" id="IPR013762">
    <property type="entry name" value="Integrase-like_cat_sf"/>
</dbReference>
<dbReference type="InterPro" id="IPR011010">
    <property type="entry name" value="DNA_brk_join_enz"/>
</dbReference>
<evidence type="ECO:0000259" key="7">
    <source>
        <dbReference type="PROSITE" id="PS51900"/>
    </source>
</evidence>
<proteinExistence type="predicted"/>
<feature type="region of interest" description="Disordered" evidence="5">
    <location>
        <begin position="377"/>
        <end position="404"/>
    </location>
</feature>
<feature type="domain" description="Tyr recombinase" evidence="6">
    <location>
        <begin position="216"/>
        <end position="397"/>
    </location>
</feature>
<dbReference type="PANTHER" id="PTHR30349">
    <property type="entry name" value="PHAGE INTEGRASE-RELATED"/>
    <property type="match status" value="1"/>
</dbReference>
<name>A0ABW7AUB9_9ACTN</name>
<dbReference type="InterPro" id="IPR050090">
    <property type="entry name" value="Tyrosine_recombinase_XerCD"/>
</dbReference>
<dbReference type="Pfam" id="PF02899">
    <property type="entry name" value="Phage_int_SAM_1"/>
    <property type="match status" value="1"/>
</dbReference>
<keyword evidence="2 4" id="KW-0238">DNA-binding</keyword>
<organism evidence="8 9">
    <name type="scientific">Nonomuraea marmarensis</name>
    <dbReference type="NCBI Taxonomy" id="3351344"/>
    <lineage>
        <taxon>Bacteria</taxon>
        <taxon>Bacillati</taxon>
        <taxon>Actinomycetota</taxon>
        <taxon>Actinomycetes</taxon>
        <taxon>Streptosporangiales</taxon>
        <taxon>Streptosporangiaceae</taxon>
        <taxon>Nonomuraea</taxon>
    </lineage>
</organism>
<keyword evidence="3" id="KW-0233">DNA recombination</keyword>
<dbReference type="InterPro" id="IPR010998">
    <property type="entry name" value="Integrase_recombinase_N"/>
</dbReference>
<sequence>MVARGPSQVKVAGPLTSHADGFREALAAQGFSPWSQMFYLHLLADVSRWLDQHGLHTSGLTDANASAFLKDRRSRGRARFRSMRSLATLLVFLRGAGVAPPPTVTGPDDQAGILVAEFAGYLADERGLRPQTVALYAAAARRFLDSMPAGNDILAGLTADTVRSFVIAESRRRGTGSLKNMVTAIRSLLRFLHLRGRIPDPMDGAAPAAAGWHRPPLTRRIHPDDVAAILASCDRSTHPGRRDYAILMLLSRLGLRAGEAAAARIGDIDWRAGEILVRGKGGHDERLPLPPDVGAAIADYCRHARRTDAASEMLFLHARAPYGPITSSTVGYIVERACLRAGLEPASAHQLRHAAATAMRRAGAPLSEISQLLRHQHEGTTSRYGTIDPEELGPVTAPWPQAAS</sequence>